<dbReference type="Gene3D" id="3.50.50.60">
    <property type="entry name" value="FAD/NAD(P)-binding domain"/>
    <property type="match status" value="2"/>
</dbReference>
<dbReference type="Proteomes" id="UP000005695">
    <property type="component" value="Unassembled WGS sequence"/>
</dbReference>
<keyword evidence="3" id="KW-0274">FAD</keyword>
<dbReference type="PANTHER" id="PTHR46091">
    <property type="entry name" value="BLR7054 PROTEIN"/>
    <property type="match status" value="1"/>
</dbReference>
<gene>
    <name evidence="6" type="ORF">Dace_2196</name>
</gene>
<keyword evidence="5" id="KW-0520">NAD</keyword>
<evidence type="ECO:0000256" key="3">
    <source>
        <dbReference type="ARBA" id="ARBA00022827"/>
    </source>
</evidence>
<dbReference type="EMBL" id="AAEW02000007">
    <property type="protein sequence ID" value="EAT15896.1"/>
    <property type="molecule type" value="Genomic_DNA"/>
</dbReference>
<reference evidence="6" key="1">
    <citation type="submission" date="2006-05" db="EMBL/GenBank/DDBJ databases">
        <title>Annotation of the draft genome assembly of Desulfuromonas acetoxidans DSM 684.</title>
        <authorList>
            <consortium name="US DOE Joint Genome Institute (JGI-ORNL)"/>
            <person name="Larimer F."/>
            <person name="Land M."/>
            <person name="Hauser L."/>
        </authorList>
    </citation>
    <scope>NUCLEOTIDE SEQUENCE [LARGE SCALE GENOMIC DNA]</scope>
    <source>
        <strain evidence="6">DSM 684</strain>
    </source>
</reference>
<keyword evidence="4" id="KW-0521">NADP</keyword>
<name>Q1K0P5_DESA6</name>
<evidence type="ECO:0000256" key="5">
    <source>
        <dbReference type="ARBA" id="ARBA00023027"/>
    </source>
</evidence>
<organism evidence="6 7">
    <name type="scientific">Desulfuromonas acetoxidans (strain DSM 684 / 11070)</name>
    <dbReference type="NCBI Taxonomy" id="281689"/>
    <lineage>
        <taxon>Bacteria</taxon>
        <taxon>Pseudomonadati</taxon>
        <taxon>Thermodesulfobacteriota</taxon>
        <taxon>Desulfuromonadia</taxon>
        <taxon>Desulfuromonadales</taxon>
        <taxon>Desulfuromonadaceae</taxon>
        <taxon>Desulfuromonas</taxon>
    </lineage>
</organism>
<dbReference type="AlphaFoldDB" id="Q1K0P5"/>
<evidence type="ECO:0000313" key="7">
    <source>
        <dbReference type="Proteomes" id="UP000005695"/>
    </source>
</evidence>
<dbReference type="PANTHER" id="PTHR46091:SF3">
    <property type="entry name" value="AMINE OXIDASE DOMAIN-CONTAINING PROTEIN"/>
    <property type="match status" value="1"/>
</dbReference>
<dbReference type="InterPro" id="IPR052206">
    <property type="entry name" value="Retinol_saturase"/>
</dbReference>
<evidence type="ECO:0000256" key="1">
    <source>
        <dbReference type="ARBA" id="ARBA00022630"/>
    </source>
</evidence>
<keyword evidence="7" id="KW-1185">Reference proteome</keyword>
<evidence type="ECO:0000313" key="6">
    <source>
        <dbReference type="EMBL" id="EAT15896.1"/>
    </source>
</evidence>
<comment type="caution">
    <text evidence="6">The sequence shown here is derived from an EMBL/GenBank/DDBJ whole genome shotgun (WGS) entry which is preliminary data.</text>
</comment>
<accession>Q1K0P5</accession>
<evidence type="ECO:0000256" key="4">
    <source>
        <dbReference type="ARBA" id="ARBA00022857"/>
    </source>
</evidence>
<keyword evidence="1" id="KW-0285">Flavoprotein</keyword>
<protein>
    <submittedName>
        <fullName evidence="6">FAD dependent oxidoreductase</fullName>
    </submittedName>
</protein>
<keyword evidence="2" id="KW-0732">Signal</keyword>
<dbReference type="SUPFAM" id="SSF51905">
    <property type="entry name" value="FAD/NAD(P)-binding domain"/>
    <property type="match status" value="1"/>
</dbReference>
<proteinExistence type="predicted"/>
<reference evidence="6" key="2">
    <citation type="submission" date="2006-05" db="EMBL/GenBank/DDBJ databases">
        <title>Sequencing of the draft genome and assembly of Desulfuromonas acetoxidans DSM 684.</title>
        <authorList>
            <consortium name="US DOE Joint Genome Institute (JGI-PGF)"/>
            <person name="Copeland A."/>
            <person name="Lucas S."/>
            <person name="Lapidus A."/>
            <person name="Barry K."/>
            <person name="Detter J.C."/>
            <person name="Glavina del Rio T."/>
            <person name="Hammon N."/>
            <person name="Israni S."/>
            <person name="Dalin E."/>
            <person name="Tice H."/>
            <person name="Bruce D."/>
            <person name="Pitluck S."/>
            <person name="Richardson P."/>
        </authorList>
    </citation>
    <scope>NUCLEOTIDE SEQUENCE [LARGE SCALE GENOMIC DNA]</scope>
    <source>
        <strain evidence="6">DSM 684</strain>
    </source>
</reference>
<dbReference type="Pfam" id="PF13450">
    <property type="entry name" value="NAD_binding_8"/>
    <property type="match status" value="1"/>
</dbReference>
<sequence length="499" mass="54935">MSGSGLRGEPLNYDAVIVGGGISGATCALVLSHFGWRVAVVEREAHITPLLRGFSRHGVHHDTGFHYAGGLGKGEVLDRFLGFLGLSRKIELYPFKRQGFDRIIDRSTSDVIDFSYAEQDWRDSLLAAFPHEATAIDRFQQTVLSICDSMPYLNTKKTFGEEGLFAHSQDVSLQSFVAELTQDHRLRAALCLHCLLHGTPPDQIPLRLHAAVVGPYCRSVHGVRGGGSQLSQAFDDCLQQAGVDSFCSSTVTAMSVGREGEIAGVLLASGQKLVAKQVIHAADPRLLLDWLDERCFRPVYRRRLAALQETQSALVLFGRSAQPVDALAGRNLYLADLQQGTQLFSGTIAQRPLYLSSAGQGCGIIGIMPEDYSRFEPWQNTRRGQRPDDYRHVKQQYCEQIMERIDQTVPEISQALQSPFLATPLTLRDYLHYPQGAVYGVSHQLAHYPLQVATRVRGLYLSGQALAAPGLMGAMVGAFYTCGTLLGHQRVAEELNQCH</sequence>
<dbReference type="InterPro" id="IPR036188">
    <property type="entry name" value="FAD/NAD-bd_sf"/>
</dbReference>
<evidence type="ECO:0000256" key="2">
    <source>
        <dbReference type="ARBA" id="ARBA00022729"/>
    </source>
</evidence>